<dbReference type="Proteomes" id="UP000597444">
    <property type="component" value="Unassembled WGS sequence"/>
</dbReference>
<protein>
    <submittedName>
        <fullName evidence="2">Uncharacterized protein</fullName>
    </submittedName>
</protein>
<feature type="transmembrane region" description="Helical" evidence="1">
    <location>
        <begin position="171"/>
        <end position="193"/>
    </location>
</feature>
<gene>
    <name evidence="2" type="ORF">KSF_076480</name>
</gene>
<feature type="transmembrane region" description="Helical" evidence="1">
    <location>
        <begin position="87"/>
        <end position="108"/>
    </location>
</feature>
<feature type="transmembrane region" description="Helical" evidence="1">
    <location>
        <begin position="43"/>
        <end position="66"/>
    </location>
</feature>
<evidence type="ECO:0000256" key="1">
    <source>
        <dbReference type="SAM" id="Phobius"/>
    </source>
</evidence>
<comment type="caution">
    <text evidence="2">The sequence shown here is derived from an EMBL/GenBank/DDBJ whole genome shotgun (WGS) entry which is preliminary data.</text>
</comment>
<feature type="transmembrane region" description="Helical" evidence="1">
    <location>
        <begin position="12"/>
        <end position="31"/>
    </location>
</feature>
<dbReference type="RefSeq" id="WP_220208130.1">
    <property type="nucleotide sequence ID" value="NZ_BNJK01000001.1"/>
</dbReference>
<sequence>MFPKSLDSLYVARTLTIGAAAATIFGTLWVVQGINASHAPAQVALPLFAAQTLLALGMAVACIRLFTTARLFTPDGDQGAMKQADRYINIATVVQIVASVVGPALLTLWGRANLALPVTIVSVGLFMLALAPILRIPHYALVGALLCVLPIVSVLCVPATIMVAGGEMQSWTVINGIACGLINLGSGCMNILLTIRIRRGQYRENRPSQEVVIQRLASTQPLIQQ</sequence>
<keyword evidence="3" id="KW-1185">Reference proteome</keyword>
<proteinExistence type="predicted"/>
<accession>A0A8J3N6N2</accession>
<evidence type="ECO:0000313" key="3">
    <source>
        <dbReference type="Proteomes" id="UP000597444"/>
    </source>
</evidence>
<keyword evidence="1" id="KW-1133">Transmembrane helix</keyword>
<evidence type="ECO:0000313" key="2">
    <source>
        <dbReference type="EMBL" id="GHO97600.1"/>
    </source>
</evidence>
<feature type="transmembrane region" description="Helical" evidence="1">
    <location>
        <begin position="141"/>
        <end position="165"/>
    </location>
</feature>
<organism evidence="2 3">
    <name type="scientific">Reticulibacter mediterranei</name>
    <dbReference type="NCBI Taxonomy" id="2778369"/>
    <lineage>
        <taxon>Bacteria</taxon>
        <taxon>Bacillati</taxon>
        <taxon>Chloroflexota</taxon>
        <taxon>Ktedonobacteria</taxon>
        <taxon>Ktedonobacterales</taxon>
        <taxon>Reticulibacteraceae</taxon>
        <taxon>Reticulibacter</taxon>
    </lineage>
</organism>
<name>A0A8J3N6N2_9CHLR</name>
<dbReference type="EMBL" id="BNJK01000001">
    <property type="protein sequence ID" value="GHO97600.1"/>
    <property type="molecule type" value="Genomic_DNA"/>
</dbReference>
<dbReference type="AlphaFoldDB" id="A0A8J3N6N2"/>
<keyword evidence="1" id="KW-0812">Transmembrane</keyword>
<reference evidence="2" key="1">
    <citation type="submission" date="2020-10" db="EMBL/GenBank/DDBJ databases">
        <title>Taxonomic study of unclassified bacteria belonging to the class Ktedonobacteria.</title>
        <authorList>
            <person name="Yabe S."/>
            <person name="Wang C.M."/>
            <person name="Zheng Y."/>
            <person name="Sakai Y."/>
            <person name="Cavaletti L."/>
            <person name="Monciardini P."/>
            <person name="Donadio S."/>
        </authorList>
    </citation>
    <scope>NUCLEOTIDE SEQUENCE</scope>
    <source>
        <strain evidence="2">ID150040</strain>
    </source>
</reference>
<feature type="transmembrane region" description="Helical" evidence="1">
    <location>
        <begin position="114"/>
        <end position="134"/>
    </location>
</feature>
<keyword evidence="1" id="KW-0472">Membrane</keyword>